<evidence type="ECO:0000313" key="1">
    <source>
        <dbReference type="EMBL" id="GAA3530651.1"/>
    </source>
</evidence>
<proteinExistence type="predicted"/>
<evidence type="ECO:0000313" key="2">
    <source>
        <dbReference type="Proteomes" id="UP001500301"/>
    </source>
</evidence>
<organism evidence="1 2">
    <name type="scientific">Nocardioides daeguensis</name>
    <dbReference type="NCBI Taxonomy" id="908359"/>
    <lineage>
        <taxon>Bacteria</taxon>
        <taxon>Bacillati</taxon>
        <taxon>Actinomycetota</taxon>
        <taxon>Actinomycetes</taxon>
        <taxon>Propionibacteriales</taxon>
        <taxon>Nocardioidaceae</taxon>
        <taxon>Nocardioides</taxon>
    </lineage>
</organism>
<dbReference type="Gene3D" id="3.40.50.150">
    <property type="entry name" value="Vaccinia Virus protein VP39"/>
    <property type="match status" value="1"/>
</dbReference>
<protein>
    <recommendedName>
        <fullName evidence="3">Sugar O-methyltransferase</fullName>
    </recommendedName>
</protein>
<evidence type="ECO:0008006" key="3">
    <source>
        <dbReference type="Google" id="ProtNLM"/>
    </source>
</evidence>
<dbReference type="EMBL" id="BAABBB010000009">
    <property type="protein sequence ID" value="GAA3530651.1"/>
    <property type="molecule type" value="Genomic_DNA"/>
</dbReference>
<dbReference type="SUPFAM" id="SSF53335">
    <property type="entry name" value="S-adenosyl-L-methionine-dependent methyltransferases"/>
    <property type="match status" value="1"/>
</dbReference>
<sequence length="385" mass="43980">MRILRLAISGNSFHQMQNDPQLMRLQLPTVPPISADELVAKARRANPELVAGWLRRRVKSGAARAGVMVSRIDEEGRRYVAVTHNDKVALPAGAEAELRQDNPRLVELQATYDALDLPSAVHTQWRQGFLKKNLSLAWFRGDNAYVWQFRQLGHAARIRMYLAMLDVQERDSLGLFNKLEEDGLFGAFTFEFGTRPAVSRDLLDSINEINYLDDQMGLASIDGLRVLDIGAGYGRLAHRMSTAFPDLAAYDCVDAVATSTFLCEYYTKFRGLPDTVRVVPLHEHEKLADRYDVAVNIHSFSEASHEAVCWWLDRIAERDIPWLLIVPNTPDELRSTELDGSMKPFRQDVLDRGYELVDDRPIHQSDELRELIDLHDRFYLFRKKA</sequence>
<comment type="caution">
    <text evidence="1">The sequence shown here is derived from an EMBL/GenBank/DDBJ whole genome shotgun (WGS) entry which is preliminary data.</text>
</comment>
<reference evidence="2" key="1">
    <citation type="journal article" date="2019" name="Int. J. Syst. Evol. Microbiol.">
        <title>The Global Catalogue of Microorganisms (GCM) 10K type strain sequencing project: providing services to taxonomists for standard genome sequencing and annotation.</title>
        <authorList>
            <consortium name="The Broad Institute Genomics Platform"/>
            <consortium name="The Broad Institute Genome Sequencing Center for Infectious Disease"/>
            <person name="Wu L."/>
            <person name="Ma J."/>
        </authorList>
    </citation>
    <scope>NUCLEOTIDE SEQUENCE [LARGE SCALE GENOMIC DNA]</scope>
    <source>
        <strain evidence="2">JCM 17460</strain>
    </source>
</reference>
<dbReference type="Proteomes" id="UP001500301">
    <property type="component" value="Unassembled WGS sequence"/>
</dbReference>
<dbReference type="InterPro" id="IPR029063">
    <property type="entry name" value="SAM-dependent_MTases_sf"/>
</dbReference>
<gene>
    <name evidence="1" type="ORF">GCM10022263_19030</name>
</gene>
<accession>A0ABP6VCW0</accession>
<name>A0ABP6VCW0_9ACTN</name>
<keyword evidence="2" id="KW-1185">Reference proteome</keyword>